<keyword evidence="4 7" id="KW-0694">RNA-binding</keyword>
<dbReference type="RefSeq" id="WP_112665768.1">
    <property type="nucleotide sequence ID" value="NZ_QKVO01000015.1"/>
</dbReference>
<dbReference type="EMBL" id="QKVO01000015">
    <property type="protein sequence ID" value="RAO94848.1"/>
    <property type="molecule type" value="Genomic_DNA"/>
</dbReference>
<dbReference type="InterPro" id="IPR000235">
    <property type="entry name" value="Ribosomal_uS7"/>
</dbReference>
<dbReference type="GO" id="GO:0003735">
    <property type="term" value="F:structural constituent of ribosome"/>
    <property type="evidence" value="ECO:0007669"/>
    <property type="project" value="InterPro"/>
</dbReference>
<dbReference type="OrthoDB" id="9807653at2"/>
<evidence type="ECO:0000256" key="7">
    <source>
        <dbReference type="HAMAP-Rule" id="MF_00480"/>
    </source>
</evidence>
<evidence type="ECO:0000256" key="5">
    <source>
        <dbReference type="ARBA" id="ARBA00022980"/>
    </source>
</evidence>
<dbReference type="GO" id="GO:0006412">
    <property type="term" value="P:translation"/>
    <property type="evidence" value="ECO:0007669"/>
    <property type="project" value="UniProtKB-UniRule"/>
</dbReference>
<dbReference type="NCBIfam" id="TIGR01029">
    <property type="entry name" value="rpsG_bact"/>
    <property type="match status" value="1"/>
</dbReference>
<evidence type="ECO:0000256" key="2">
    <source>
        <dbReference type="ARBA" id="ARBA00022555"/>
    </source>
</evidence>
<comment type="caution">
    <text evidence="10">The sequence shown here is derived from an EMBL/GenBank/DDBJ whole genome shotgun (WGS) entry which is preliminary data.</text>
</comment>
<dbReference type="GO" id="GO:0000049">
    <property type="term" value="F:tRNA binding"/>
    <property type="evidence" value="ECO:0007669"/>
    <property type="project" value="UniProtKB-UniRule"/>
</dbReference>
<feature type="domain" description="Small ribosomal subunit protein uS7" evidence="9">
    <location>
        <begin position="3"/>
        <end position="149"/>
    </location>
</feature>
<dbReference type="InterPro" id="IPR023798">
    <property type="entry name" value="Ribosomal_uS7_dom"/>
</dbReference>
<dbReference type="InterPro" id="IPR020606">
    <property type="entry name" value="Ribosomal_uS7_CS"/>
</dbReference>
<name>A0A328PPA5_9MOLU</name>
<evidence type="ECO:0000256" key="3">
    <source>
        <dbReference type="ARBA" id="ARBA00022730"/>
    </source>
</evidence>
<evidence type="ECO:0000259" key="9">
    <source>
        <dbReference type="Pfam" id="PF00177"/>
    </source>
</evidence>
<dbReference type="CDD" id="cd14869">
    <property type="entry name" value="uS7_Bacteria"/>
    <property type="match status" value="1"/>
</dbReference>
<evidence type="ECO:0000256" key="4">
    <source>
        <dbReference type="ARBA" id="ARBA00022884"/>
    </source>
</evidence>
<keyword evidence="3 7" id="KW-0699">rRNA-binding</keyword>
<keyword evidence="11" id="KW-1185">Reference proteome</keyword>
<evidence type="ECO:0000256" key="8">
    <source>
        <dbReference type="RuleBase" id="RU003619"/>
    </source>
</evidence>
<comment type="similarity">
    <text evidence="1 7 8">Belongs to the universal ribosomal protein uS7 family.</text>
</comment>
<accession>A0A328PPA5</accession>
<keyword evidence="6 7" id="KW-0687">Ribonucleoprotein</keyword>
<dbReference type="Proteomes" id="UP000249762">
    <property type="component" value="Unassembled WGS sequence"/>
</dbReference>
<evidence type="ECO:0000256" key="1">
    <source>
        <dbReference type="ARBA" id="ARBA00007151"/>
    </source>
</evidence>
<keyword evidence="5 7" id="KW-0689">Ribosomal protein</keyword>
<dbReference type="InterPro" id="IPR036823">
    <property type="entry name" value="Ribosomal_uS7_dom_sf"/>
</dbReference>
<evidence type="ECO:0000313" key="10">
    <source>
        <dbReference type="EMBL" id="RAO94848.1"/>
    </source>
</evidence>
<dbReference type="Pfam" id="PF00177">
    <property type="entry name" value="Ribosomal_S7"/>
    <property type="match status" value="1"/>
</dbReference>
<dbReference type="HAMAP" id="MF_00480_B">
    <property type="entry name" value="Ribosomal_uS7_B"/>
    <property type="match status" value="1"/>
</dbReference>
<comment type="function">
    <text evidence="7">One of the primary rRNA binding proteins, it binds directly to 16S rRNA where it nucleates assembly of the head domain of the 30S subunit. Is located at the subunit interface close to the decoding center, probably blocks exit of the E-site tRNA.</text>
</comment>
<keyword evidence="2 7" id="KW-0820">tRNA-binding</keyword>
<dbReference type="PIRSF" id="PIRSF002122">
    <property type="entry name" value="RPS7p_RPS7a_RPS5e_RPS7o"/>
    <property type="match status" value="1"/>
</dbReference>
<dbReference type="InterPro" id="IPR005717">
    <property type="entry name" value="Ribosomal_uS7_bac/org-type"/>
</dbReference>
<dbReference type="Gene3D" id="1.10.455.10">
    <property type="entry name" value="Ribosomal protein S7 domain"/>
    <property type="match status" value="1"/>
</dbReference>
<sequence>MRKKRKLKKRELLPDITYNSVIVTKAINLIMWEGKKQLARRIVYNALEKIREKTEKNPVEVFEQAIRNVAPSIELKTRKVRGANYQVPVESSKERREALALRWLIKYSRKRNELTIVDALSSEIIDASNNTGLSIKRKIEVIKTAESNKAFAYYRF</sequence>
<dbReference type="FunFam" id="1.10.455.10:FF:000001">
    <property type="entry name" value="30S ribosomal protein S7"/>
    <property type="match status" value="1"/>
</dbReference>
<reference evidence="11" key="1">
    <citation type="submission" date="2018-06" db="EMBL/GenBank/DDBJ databases">
        <authorList>
            <person name="Martinez Ocampo F."/>
            <person name="Quiroz Castaneda R.E."/>
            <person name="Rojas Lopez X."/>
        </authorList>
    </citation>
    <scope>NUCLEOTIDE SEQUENCE [LARGE SCALE GENOMIC DNA]</scope>
    <source>
        <strain evidence="11">INIFAP02</strain>
    </source>
</reference>
<evidence type="ECO:0000313" key="11">
    <source>
        <dbReference type="Proteomes" id="UP000249762"/>
    </source>
</evidence>
<protein>
    <recommendedName>
        <fullName evidence="7">Small ribosomal subunit protein uS7</fullName>
    </recommendedName>
</protein>
<comment type="subunit">
    <text evidence="7">Part of the 30S ribosomal subunit. Contacts proteins S9 and S11.</text>
</comment>
<dbReference type="GO" id="GO:0015935">
    <property type="term" value="C:small ribosomal subunit"/>
    <property type="evidence" value="ECO:0007669"/>
    <property type="project" value="InterPro"/>
</dbReference>
<evidence type="ECO:0000256" key="6">
    <source>
        <dbReference type="ARBA" id="ARBA00023274"/>
    </source>
</evidence>
<dbReference type="GO" id="GO:0019843">
    <property type="term" value="F:rRNA binding"/>
    <property type="evidence" value="ECO:0007669"/>
    <property type="project" value="UniProtKB-UniRule"/>
</dbReference>
<gene>
    <name evidence="7" type="primary">rpsG</name>
    <name evidence="10" type="ORF">DNK47_02840</name>
</gene>
<dbReference type="SUPFAM" id="SSF47973">
    <property type="entry name" value="Ribosomal protein S7"/>
    <property type="match status" value="1"/>
</dbReference>
<dbReference type="PANTHER" id="PTHR11205">
    <property type="entry name" value="RIBOSOMAL PROTEIN S7"/>
    <property type="match status" value="1"/>
</dbReference>
<proteinExistence type="inferred from homology"/>
<organism evidence="10 11">
    <name type="scientific">Mycoplasma wenyonii</name>
    <dbReference type="NCBI Taxonomy" id="65123"/>
    <lineage>
        <taxon>Bacteria</taxon>
        <taxon>Bacillati</taxon>
        <taxon>Mycoplasmatota</taxon>
        <taxon>Mollicutes</taxon>
        <taxon>Mycoplasmataceae</taxon>
        <taxon>Mycoplasma</taxon>
    </lineage>
</organism>
<dbReference type="PROSITE" id="PS00052">
    <property type="entry name" value="RIBOSOMAL_S7"/>
    <property type="match status" value="1"/>
</dbReference>
<dbReference type="AlphaFoldDB" id="A0A328PPA5"/>